<organism evidence="12 13">
    <name type="scientific">Virgibacillus oceani</name>
    <dbReference type="NCBI Taxonomy" id="1479511"/>
    <lineage>
        <taxon>Bacteria</taxon>
        <taxon>Bacillati</taxon>
        <taxon>Bacillota</taxon>
        <taxon>Bacilli</taxon>
        <taxon>Bacillales</taxon>
        <taxon>Bacillaceae</taxon>
        <taxon>Virgibacillus</taxon>
    </lineage>
</organism>
<dbReference type="EC" id="3.6.1.66" evidence="10"/>
<feature type="binding site" evidence="10">
    <location>
        <position position="72"/>
    </location>
    <ligand>
        <name>substrate</name>
    </ligand>
</feature>
<comment type="subunit">
    <text evidence="2 10">Homodimer.</text>
</comment>
<feature type="binding site" evidence="10">
    <location>
        <begin position="8"/>
        <end position="13"/>
    </location>
    <ligand>
        <name>substrate</name>
    </ligand>
</feature>
<keyword evidence="7 10" id="KW-0546">Nucleotide metabolism</keyword>
<evidence type="ECO:0000256" key="10">
    <source>
        <dbReference type="HAMAP-Rule" id="MF_01405"/>
    </source>
</evidence>
<dbReference type="GO" id="GO:0035870">
    <property type="term" value="F:dITP diphosphatase activity"/>
    <property type="evidence" value="ECO:0007669"/>
    <property type="project" value="UniProtKB-UniRule"/>
</dbReference>
<evidence type="ECO:0000313" key="12">
    <source>
        <dbReference type="EMBL" id="GGG62299.1"/>
    </source>
</evidence>
<keyword evidence="13" id="KW-1185">Reference proteome</keyword>
<dbReference type="GO" id="GO:0046872">
    <property type="term" value="F:metal ion binding"/>
    <property type="evidence" value="ECO:0007669"/>
    <property type="project" value="UniProtKB-KW"/>
</dbReference>
<keyword evidence="6 10" id="KW-0460">Magnesium</keyword>
<evidence type="ECO:0000256" key="6">
    <source>
        <dbReference type="ARBA" id="ARBA00022842"/>
    </source>
</evidence>
<evidence type="ECO:0000256" key="5">
    <source>
        <dbReference type="ARBA" id="ARBA00022801"/>
    </source>
</evidence>
<feature type="binding site" evidence="10">
    <location>
        <position position="177"/>
    </location>
    <ligand>
        <name>substrate</name>
    </ligand>
</feature>
<keyword evidence="4 10" id="KW-0547">Nucleotide-binding</keyword>
<keyword evidence="3 10" id="KW-0479">Metal-binding</keyword>
<evidence type="ECO:0000256" key="4">
    <source>
        <dbReference type="ARBA" id="ARBA00022741"/>
    </source>
</evidence>
<evidence type="ECO:0000256" key="2">
    <source>
        <dbReference type="ARBA" id="ARBA00011738"/>
    </source>
</evidence>
<dbReference type="Proteomes" id="UP000622860">
    <property type="component" value="Unassembled WGS sequence"/>
</dbReference>
<accession>A0A917GZA8</accession>
<comment type="similarity">
    <text evidence="1 10 11">Belongs to the HAM1 NTPase family.</text>
</comment>
<evidence type="ECO:0000313" key="13">
    <source>
        <dbReference type="Proteomes" id="UP000622860"/>
    </source>
</evidence>
<dbReference type="GO" id="GO:0036220">
    <property type="term" value="F:ITP diphosphatase activity"/>
    <property type="evidence" value="ECO:0007669"/>
    <property type="project" value="UniProtKB-UniRule"/>
</dbReference>
<dbReference type="GO" id="GO:0036222">
    <property type="term" value="F:XTP diphosphatase activity"/>
    <property type="evidence" value="ECO:0007669"/>
    <property type="project" value="UniProtKB-UniRule"/>
</dbReference>
<evidence type="ECO:0000256" key="1">
    <source>
        <dbReference type="ARBA" id="ARBA00008023"/>
    </source>
</evidence>
<feature type="binding site" evidence="10">
    <location>
        <position position="71"/>
    </location>
    <ligand>
        <name>Mg(2+)</name>
        <dbReference type="ChEBI" id="CHEBI:18420"/>
    </ligand>
</feature>
<dbReference type="InterPro" id="IPR020922">
    <property type="entry name" value="dITP/XTP_pyrophosphatase"/>
</dbReference>
<dbReference type="GO" id="GO:0000166">
    <property type="term" value="F:nucleotide binding"/>
    <property type="evidence" value="ECO:0007669"/>
    <property type="project" value="UniProtKB-KW"/>
</dbReference>
<comment type="function">
    <text evidence="10">Pyrophosphatase that catalyzes the hydrolysis of nucleoside triphosphates to their monophosphate derivatives, with a high preference for the non-canonical purine nucleotides XTP (xanthosine triphosphate), dITP (deoxyinosine triphosphate) and ITP. Seems to function as a house-cleaning enzyme that removes non-canonical purine nucleotides from the nucleotide pool, thus preventing their incorporation into DNA/RNA and avoiding chromosomal lesions.</text>
</comment>
<dbReference type="PANTHER" id="PTHR11067:SF9">
    <property type="entry name" value="INOSINE TRIPHOSPHATE PYROPHOSPHATASE"/>
    <property type="match status" value="1"/>
</dbReference>
<dbReference type="EMBL" id="BMFR01000001">
    <property type="protein sequence ID" value="GGG62299.1"/>
    <property type="molecule type" value="Genomic_DNA"/>
</dbReference>
<dbReference type="AlphaFoldDB" id="A0A917GZA8"/>
<dbReference type="GO" id="GO:0017111">
    <property type="term" value="F:ribonucleoside triphosphate phosphatase activity"/>
    <property type="evidence" value="ECO:0007669"/>
    <property type="project" value="InterPro"/>
</dbReference>
<evidence type="ECO:0000256" key="9">
    <source>
        <dbReference type="ARBA" id="ARBA00052017"/>
    </source>
</evidence>
<dbReference type="Pfam" id="PF01725">
    <property type="entry name" value="Ham1p_like"/>
    <property type="match status" value="1"/>
</dbReference>
<comment type="caution">
    <text evidence="12">The sequence shown here is derived from an EMBL/GenBank/DDBJ whole genome shotgun (WGS) entry which is preliminary data.</text>
</comment>
<dbReference type="InterPro" id="IPR029001">
    <property type="entry name" value="ITPase-like_fam"/>
</dbReference>
<feature type="binding site" evidence="10">
    <location>
        <begin position="182"/>
        <end position="183"/>
    </location>
    <ligand>
        <name>substrate</name>
    </ligand>
</feature>
<reference evidence="12" key="1">
    <citation type="journal article" date="2014" name="Int. J. Syst. Evol. Microbiol.">
        <title>Complete genome sequence of Corynebacterium casei LMG S-19264T (=DSM 44701T), isolated from a smear-ripened cheese.</title>
        <authorList>
            <consortium name="US DOE Joint Genome Institute (JGI-PGF)"/>
            <person name="Walter F."/>
            <person name="Albersmeier A."/>
            <person name="Kalinowski J."/>
            <person name="Ruckert C."/>
        </authorList>
    </citation>
    <scope>NUCLEOTIDE SEQUENCE</scope>
    <source>
        <strain evidence="12">CGMCC 1.12754</strain>
    </source>
</reference>
<gene>
    <name evidence="12" type="primary">ysnA</name>
    <name evidence="12" type="ORF">GCM10011398_02000</name>
</gene>
<comment type="catalytic activity">
    <reaction evidence="10">
        <text>ITP + H2O = IMP + diphosphate + H(+)</text>
        <dbReference type="Rhea" id="RHEA:29399"/>
        <dbReference type="ChEBI" id="CHEBI:15377"/>
        <dbReference type="ChEBI" id="CHEBI:15378"/>
        <dbReference type="ChEBI" id="CHEBI:33019"/>
        <dbReference type="ChEBI" id="CHEBI:58053"/>
        <dbReference type="ChEBI" id="CHEBI:61402"/>
        <dbReference type="EC" id="3.6.1.66"/>
    </reaction>
</comment>
<dbReference type="FunFam" id="3.90.950.10:FF:000001">
    <property type="entry name" value="dITP/XTP pyrophosphatase"/>
    <property type="match status" value="1"/>
</dbReference>
<protein>
    <recommendedName>
        <fullName evidence="10">dITP/XTP pyrophosphatase</fullName>
        <ecNumber evidence="10">3.6.1.66</ecNumber>
    </recommendedName>
    <alternativeName>
        <fullName evidence="10">Non-canonical purine NTP pyrophosphatase</fullName>
    </alternativeName>
    <alternativeName>
        <fullName evidence="10">Non-standard purine NTP pyrophosphatase</fullName>
    </alternativeName>
    <alternativeName>
        <fullName evidence="10">Nucleoside-triphosphate diphosphatase</fullName>
    </alternativeName>
    <alternativeName>
        <fullName evidence="10">Nucleoside-triphosphate pyrophosphatase</fullName>
        <shortName evidence="10">NTPase</shortName>
    </alternativeName>
</protein>
<comment type="cofactor">
    <cofactor evidence="10">
        <name>Mg(2+)</name>
        <dbReference type="ChEBI" id="CHEBI:18420"/>
    </cofactor>
    <text evidence="10">Binds 1 Mg(2+) ion per subunit.</text>
</comment>
<comment type="catalytic activity">
    <reaction evidence="8 10">
        <text>dITP + H2O = dIMP + diphosphate + H(+)</text>
        <dbReference type="Rhea" id="RHEA:28342"/>
        <dbReference type="ChEBI" id="CHEBI:15377"/>
        <dbReference type="ChEBI" id="CHEBI:15378"/>
        <dbReference type="ChEBI" id="CHEBI:33019"/>
        <dbReference type="ChEBI" id="CHEBI:61194"/>
        <dbReference type="ChEBI" id="CHEBI:61382"/>
        <dbReference type="EC" id="3.6.1.66"/>
    </reaction>
</comment>
<dbReference type="InterPro" id="IPR002637">
    <property type="entry name" value="RdgB/HAM1"/>
</dbReference>
<evidence type="ECO:0000256" key="8">
    <source>
        <dbReference type="ARBA" id="ARBA00051875"/>
    </source>
</evidence>
<dbReference type="NCBIfam" id="NF011397">
    <property type="entry name" value="PRK14822.1"/>
    <property type="match status" value="1"/>
</dbReference>
<dbReference type="HAMAP" id="MF_01405">
    <property type="entry name" value="Non_canon_purine_NTPase"/>
    <property type="match status" value="1"/>
</dbReference>
<dbReference type="PANTHER" id="PTHR11067">
    <property type="entry name" value="INOSINE TRIPHOSPHATE PYROPHOSPHATASE/HAM1 PROTEIN"/>
    <property type="match status" value="1"/>
</dbReference>
<name>A0A917GZA8_9BACI</name>
<evidence type="ECO:0000256" key="11">
    <source>
        <dbReference type="RuleBase" id="RU003781"/>
    </source>
</evidence>
<feature type="binding site" evidence="10">
    <location>
        <begin position="154"/>
        <end position="157"/>
    </location>
    <ligand>
        <name>substrate</name>
    </ligand>
</feature>
<dbReference type="Gene3D" id="3.90.950.10">
    <property type="match status" value="1"/>
</dbReference>
<evidence type="ECO:0000256" key="7">
    <source>
        <dbReference type="ARBA" id="ARBA00023080"/>
    </source>
</evidence>
<reference evidence="12" key="2">
    <citation type="submission" date="2020-09" db="EMBL/GenBank/DDBJ databases">
        <authorList>
            <person name="Sun Q."/>
            <person name="Zhou Y."/>
        </authorList>
    </citation>
    <scope>NUCLEOTIDE SEQUENCE</scope>
    <source>
        <strain evidence="12">CGMCC 1.12754</strain>
    </source>
</reference>
<dbReference type="GO" id="GO:0009146">
    <property type="term" value="P:purine nucleoside triphosphate catabolic process"/>
    <property type="evidence" value="ECO:0007669"/>
    <property type="project" value="UniProtKB-UniRule"/>
</dbReference>
<dbReference type="GO" id="GO:0009117">
    <property type="term" value="P:nucleotide metabolic process"/>
    <property type="evidence" value="ECO:0007669"/>
    <property type="project" value="UniProtKB-KW"/>
</dbReference>
<comment type="catalytic activity">
    <reaction evidence="9 10">
        <text>XTP + H2O = XMP + diphosphate + H(+)</text>
        <dbReference type="Rhea" id="RHEA:28610"/>
        <dbReference type="ChEBI" id="CHEBI:15377"/>
        <dbReference type="ChEBI" id="CHEBI:15378"/>
        <dbReference type="ChEBI" id="CHEBI:33019"/>
        <dbReference type="ChEBI" id="CHEBI:57464"/>
        <dbReference type="ChEBI" id="CHEBI:61314"/>
        <dbReference type="EC" id="3.6.1.66"/>
    </reaction>
</comment>
<proteinExistence type="inferred from homology"/>
<dbReference type="CDD" id="cd00515">
    <property type="entry name" value="HAM1"/>
    <property type="match status" value="1"/>
</dbReference>
<dbReference type="SUPFAM" id="SSF52972">
    <property type="entry name" value="ITPase-like"/>
    <property type="match status" value="1"/>
</dbReference>
<feature type="active site" description="Proton acceptor" evidence="10">
    <location>
        <position position="71"/>
    </location>
</feature>
<keyword evidence="5 10" id="KW-0378">Hydrolase</keyword>
<sequence length="198" mass="21811">MKQMIIATKNQGKAKEFKDFLAPFDIKAVSLLELPNTIDDIEETGTTFEQNAALKAETIADITGGPVLADDSGLVIDALDGKPGIFSARYAGESKDDNANIEKVLSELENISLEKRTARFVCVLAMAKPNEVTRFYKGTCDGHIANYPKGEYGFGYDPIFVPNGYSETMAELLPNEKNSISHRKNAFIQLEAWLKGIR</sequence>
<dbReference type="RefSeq" id="WP_188453483.1">
    <property type="nucleotide sequence ID" value="NZ_BMFR01000001.1"/>
</dbReference>
<evidence type="ECO:0000256" key="3">
    <source>
        <dbReference type="ARBA" id="ARBA00022723"/>
    </source>
</evidence>
<feature type="binding site" evidence="10">
    <location>
        <position position="42"/>
    </location>
    <ligand>
        <name>Mg(2+)</name>
        <dbReference type="ChEBI" id="CHEBI:18420"/>
    </ligand>
</feature>
<dbReference type="NCBIfam" id="TIGR00042">
    <property type="entry name" value="RdgB/HAM1 family non-canonical purine NTP pyrophosphatase"/>
    <property type="match status" value="1"/>
</dbReference>
<dbReference type="GO" id="GO:0005829">
    <property type="term" value="C:cytosol"/>
    <property type="evidence" value="ECO:0007669"/>
    <property type="project" value="TreeGrafter"/>
</dbReference>